<feature type="region of interest" description="Disordered" evidence="1">
    <location>
        <begin position="156"/>
        <end position="219"/>
    </location>
</feature>
<dbReference type="GO" id="GO:0008168">
    <property type="term" value="F:methyltransferase activity"/>
    <property type="evidence" value="ECO:0007669"/>
    <property type="project" value="UniProtKB-KW"/>
</dbReference>
<organism evidence="3 4">
    <name type="scientific">Lysinibacter cavernae</name>
    <dbReference type="NCBI Taxonomy" id="1640652"/>
    <lineage>
        <taxon>Bacteria</taxon>
        <taxon>Bacillati</taxon>
        <taxon>Actinomycetota</taxon>
        <taxon>Actinomycetes</taxon>
        <taxon>Micrococcales</taxon>
        <taxon>Microbacteriaceae</taxon>
        <taxon>Lysinibacter</taxon>
    </lineage>
</organism>
<accession>A0A7X5TSJ0</accession>
<dbReference type="PANTHER" id="PTHR43591">
    <property type="entry name" value="METHYLTRANSFERASE"/>
    <property type="match status" value="1"/>
</dbReference>
<evidence type="ECO:0000313" key="3">
    <source>
        <dbReference type="EMBL" id="NIH52464.1"/>
    </source>
</evidence>
<evidence type="ECO:0000256" key="1">
    <source>
        <dbReference type="SAM" id="MobiDB-lite"/>
    </source>
</evidence>
<sequence>MHNFDREFWEQHWHERNEQHGTPNEQASPANPYLAQETASLTPGTALDAGCGTGTEAIWLASQGWQVTGADISSTALEAARQATVNAAAAGQNVADRLTWVEADLTVWQPEETFDLVVTNYAHPTIPQLEFYSRLADWVSPGGTLLVIGHLHGHGDHGDGAHADHAGSALGHDSHGDSHHGDRPEGRPERDRTPDHSEHNADGSATHDNATSALHPPVESTVTPAEIAALLPSSDWRIEISAEYHREFAGDHPLRLHDAVVRATRIV</sequence>
<name>A0A7X5TSJ0_9MICO</name>
<dbReference type="Gene3D" id="3.40.50.150">
    <property type="entry name" value="Vaccinia Virus protein VP39"/>
    <property type="match status" value="1"/>
</dbReference>
<dbReference type="InterPro" id="IPR041698">
    <property type="entry name" value="Methyltransf_25"/>
</dbReference>
<dbReference type="GO" id="GO:0032259">
    <property type="term" value="P:methylation"/>
    <property type="evidence" value="ECO:0007669"/>
    <property type="project" value="UniProtKB-KW"/>
</dbReference>
<dbReference type="EMBL" id="JAAMOX010000001">
    <property type="protein sequence ID" value="NIH52464.1"/>
    <property type="molecule type" value="Genomic_DNA"/>
</dbReference>
<feature type="domain" description="Methyltransferase" evidence="2">
    <location>
        <begin position="47"/>
        <end position="143"/>
    </location>
</feature>
<dbReference type="CDD" id="cd02440">
    <property type="entry name" value="AdoMet_MTases"/>
    <property type="match status" value="1"/>
</dbReference>
<evidence type="ECO:0000313" key="4">
    <source>
        <dbReference type="Proteomes" id="UP000541033"/>
    </source>
</evidence>
<protein>
    <submittedName>
        <fullName evidence="3">SAM-dependent methyltransferase</fullName>
    </submittedName>
</protein>
<dbReference type="Proteomes" id="UP000541033">
    <property type="component" value="Unassembled WGS sequence"/>
</dbReference>
<dbReference type="RefSeq" id="WP_167147051.1">
    <property type="nucleotide sequence ID" value="NZ_JAAMOX010000001.1"/>
</dbReference>
<proteinExistence type="predicted"/>
<feature type="compositionally biased region" description="Basic and acidic residues" evidence="1">
    <location>
        <begin position="172"/>
        <end position="201"/>
    </location>
</feature>
<keyword evidence="3" id="KW-0489">Methyltransferase</keyword>
<dbReference type="Pfam" id="PF13649">
    <property type="entry name" value="Methyltransf_25"/>
    <property type="match status" value="1"/>
</dbReference>
<gene>
    <name evidence="3" type="ORF">FHX76_000332</name>
</gene>
<dbReference type="InterPro" id="IPR029063">
    <property type="entry name" value="SAM-dependent_MTases_sf"/>
</dbReference>
<dbReference type="SUPFAM" id="SSF53335">
    <property type="entry name" value="S-adenosyl-L-methionine-dependent methyltransferases"/>
    <property type="match status" value="1"/>
</dbReference>
<keyword evidence="3" id="KW-0808">Transferase</keyword>
<keyword evidence="4" id="KW-1185">Reference proteome</keyword>
<reference evidence="3 4" key="1">
    <citation type="submission" date="2020-02" db="EMBL/GenBank/DDBJ databases">
        <title>Sequencing the genomes of 1000 actinobacteria strains.</title>
        <authorList>
            <person name="Klenk H.-P."/>
        </authorList>
    </citation>
    <scope>NUCLEOTIDE SEQUENCE [LARGE SCALE GENOMIC DNA]</scope>
    <source>
        <strain evidence="3 4">DSM 27960</strain>
    </source>
</reference>
<feature type="compositionally biased region" description="Basic and acidic residues" evidence="1">
    <location>
        <begin position="156"/>
        <end position="165"/>
    </location>
</feature>
<comment type="caution">
    <text evidence="3">The sequence shown here is derived from an EMBL/GenBank/DDBJ whole genome shotgun (WGS) entry which is preliminary data.</text>
</comment>
<evidence type="ECO:0000259" key="2">
    <source>
        <dbReference type="Pfam" id="PF13649"/>
    </source>
</evidence>
<dbReference type="AlphaFoldDB" id="A0A7X5TSJ0"/>